<feature type="domain" description="Sulfocyanin-like C-terminal" evidence="4">
    <location>
        <begin position="80"/>
        <end position="202"/>
    </location>
</feature>
<keyword evidence="3" id="KW-0472">Membrane</keyword>
<evidence type="ECO:0000259" key="4">
    <source>
        <dbReference type="Pfam" id="PF06525"/>
    </source>
</evidence>
<protein>
    <recommendedName>
        <fullName evidence="2">Sulfocyanin</fullName>
    </recommendedName>
</protein>
<dbReference type="Pfam" id="PF06525">
    <property type="entry name" value="SoxE"/>
    <property type="match status" value="1"/>
</dbReference>
<organism evidence="5 6">
    <name type="scientific">Acidiplasma cupricumulans</name>
    <dbReference type="NCBI Taxonomy" id="312540"/>
    <lineage>
        <taxon>Archaea</taxon>
        <taxon>Methanobacteriati</taxon>
        <taxon>Thermoplasmatota</taxon>
        <taxon>Thermoplasmata</taxon>
        <taxon>Thermoplasmatales</taxon>
        <taxon>Ferroplasmaceae</taxon>
        <taxon>Acidiplasma</taxon>
    </lineage>
</organism>
<dbReference type="NCBIfam" id="TIGR03094">
    <property type="entry name" value="sulfo_cyanin"/>
    <property type="match status" value="1"/>
</dbReference>
<dbReference type="Gene3D" id="2.60.40.420">
    <property type="entry name" value="Cupredoxins - blue copper proteins"/>
    <property type="match status" value="1"/>
</dbReference>
<dbReference type="GO" id="GO:0005507">
    <property type="term" value="F:copper ion binding"/>
    <property type="evidence" value="ECO:0007669"/>
    <property type="project" value="UniProtKB-UniRule"/>
</dbReference>
<evidence type="ECO:0000313" key="6">
    <source>
        <dbReference type="Proteomes" id="UP000050301"/>
    </source>
</evidence>
<dbReference type="InterPro" id="IPR010532">
    <property type="entry name" value="SoxE"/>
</dbReference>
<evidence type="ECO:0000256" key="1">
    <source>
        <dbReference type="ARBA" id="ARBA00022723"/>
    </source>
</evidence>
<dbReference type="GeneID" id="84221911"/>
<dbReference type="InParanoid" id="A0A0Q1B4E4"/>
<feature type="transmembrane region" description="Helical" evidence="3">
    <location>
        <begin position="7"/>
        <end position="29"/>
    </location>
</feature>
<evidence type="ECO:0000256" key="2">
    <source>
        <dbReference type="NCBIfam" id="TIGR03094"/>
    </source>
</evidence>
<keyword evidence="3" id="KW-1133">Transmembrane helix</keyword>
<name>A0A0Q1B4E4_9ARCH</name>
<dbReference type="AlphaFoldDB" id="A0A0Q1B4E4"/>
<dbReference type="Proteomes" id="UP000050301">
    <property type="component" value="Unassembled WGS sequence"/>
</dbReference>
<evidence type="ECO:0000256" key="3">
    <source>
        <dbReference type="SAM" id="Phobius"/>
    </source>
</evidence>
<accession>A0A0Q1B4E4</accession>
<keyword evidence="3" id="KW-0812">Transmembrane</keyword>
<dbReference type="InterPro" id="IPR049544">
    <property type="entry name" value="SoxE-like_C"/>
</dbReference>
<dbReference type="InterPro" id="IPR033138">
    <property type="entry name" value="Cu_oxidase_CS"/>
</dbReference>
<comment type="caution">
    <text evidence="5">The sequence shown here is derived from an EMBL/GenBank/DDBJ whole genome shotgun (WGS) entry which is preliminary data.</text>
</comment>
<reference evidence="5 6" key="1">
    <citation type="submission" date="2015-09" db="EMBL/GenBank/DDBJ databases">
        <title>Heavy metals and arsenic resistance mechanisms in polyextremophilic archaea of the family Ferroplasmaceae.</title>
        <authorList>
            <person name="Bulaev A.G."/>
            <person name="Kanygina A.V."/>
        </authorList>
    </citation>
    <scope>NUCLEOTIDE SEQUENCE [LARGE SCALE GENOMIC DNA]</scope>
    <source>
        <strain evidence="5 6">BH2</strain>
    </source>
</reference>
<dbReference type="PROSITE" id="PS00079">
    <property type="entry name" value="MULTICOPPER_OXIDASE1"/>
    <property type="match status" value="1"/>
</dbReference>
<dbReference type="EMBL" id="LKBH01000223">
    <property type="protein sequence ID" value="KQB34801.1"/>
    <property type="molecule type" value="Genomic_DNA"/>
</dbReference>
<keyword evidence="1" id="KW-0479">Metal-binding</keyword>
<keyword evidence="6" id="KW-1185">Reference proteome</keyword>
<sequence>MKPIQKAAVAALIVAIILIAAMGITAFAYHPMNTVMSDQGPVNHKDLPYYNTTVNGKKVEVVNLSLAAWGQGNGYPDAYPYNFNGTSYGAMTIYLPANADIHAKMTNYEVKPHTLKIELPYPSQWKRGPIWAHTSAHVKKVINSTGSILPIWYGNVAHSKSIWWNDTQAGNYWIVCGLTTHAEAGMYVYVIVSSNVTVPYYTIK</sequence>
<gene>
    <name evidence="5" type="ORF">AOG55_00080</name>
</gene>
<dbReference type="InterPro" id="IPR008972">
    <property type="entry name" value="Cupredoxin"/>
</dbReference>
<evidence type="ECO:0000313" key="5">
    <source>
        <dbReference type="EMBL" id="KQB34801.1"/>
    </source>
</evidence>
<dbReference type="RefSeq" id="WP_048101947.1">
    <property type="nucleotide sequence ID" value="NZ_LKBH01000223.1"/>
</dbReference>
<proteinExistence type="predicted"/>
<dbReference type="SUPFAM" id="SSF49503">
    <property type="entry name" value="Cupredoxins"/>
    <property type="match status" value="1"/>
</dbReference>